<dbReference type="EMBL" id="JACSDZ010000001">
    <property type="protein sequence ID" value="KAF7418542.1"/>
    <property type="molecule type" value="Genomic_DNA"/>
</dbReference>
<protein>
    <submittedName>
        <fullName evidence="2">Uncharacterized protein</fullName>
    </submittedName>
</protein>
<keyword evidence="3" id="KW-1185">Reference proteome</keyword>
<reference evidence="2" key="1">
    <citation type="journal article" date="2020" name="G3 (Bethesda)">
        <title>High-Quality Assemblies for Three Invasive Social Wasps from the &lt;i&gt;Vespula&lt;/i&gt; Genus.</title>
        <authorList>
            <person name="Harrop T.W.R."/>
            <person name="Guhlin J."/>
            <person name="McLaughlin G.M."/>
            <person name="Permina E."/>
            <person name="Stockwell P."/>
            <person name="Gilligan J."/>
            <person name="Le Lec M.F."/>
            <person name="Gruber M.A.M."/>
            <person name="Quinn O."/>
            <person name="Lovegrove M."/>
            <person name="Duncan E.J."/>
            <person name="Remnant E.J."/>
            <person name="Van Eeckhoven J."/>
            <person name="Graham B."/>
            <person name="Knapp R.A."/>
            <person name="Langford K.W."/>
            <person name="Kronenberg Z."/>
            <person name="Press M.O."/>
            <person name="Eacker S.M."/>
            <person name="Wilson-Rankin E.E."/>
            <person name="Purcell J."/>
            <person name="Lester P.J."/>
            <person name="Dearden P.K."/>
        </authorList>
    </citation>
    <scope>NUCLEOTIDE SEQUENCE</scope>
    <source>
        <strain evidence="2">Linc-1</strain>
    </source>
</reference>
<evidence type="ECO:0000313" key="3">
    <source>
        <dbReference type="Proteomes" id="UP000617340"/>
    </source>
</evidence>
<comment type="caution">
    <text evidence="2">The sequence shown here is derived from an EMBL/GenBank/DDBJ whole genome shotgun (WGS) entry which is preliminary data.</text>
</comment>
<evidence type="ECO:0000256" key="1">
    <source>
        <dbReference type="SAM" id="MobiDB-lite"/>
    </source>
</evidence>
<proteinExistence type="predicted"/>
<dbReference type="AlphaFoldDB" id="A0A834NV59"/>
<feature type="region of interest" description="Disordered" evidence="1">
    <location>
        <begin position="1"/>
        <end position="21"/>
    </location>
</feature>
<organism evidence="2 3">
    <name type="scientific">Vespula germanica</name>
    <name type="common">German yellow jacket</name>
    <name type="synonym">Paravespula germanica</name>
    <dbReference type="NCBI Taxonomy" id="30212"/>
    <lineage>
        <taxon>Eukaryota</taxon>
        <taxon>Metazoa</taxon>
        <taxon>Ecdysozoa</taxon>
        <taxon>Arthropoda</taxon>
        <taxon>Hexapoda</taxon>
        <taxon>Insecta</taxon>
        <taxon>Pterygota</taxon>
        <taxon>Neoptera</taxon>
        <taxon>Endopterygota</taxon>
        <taxon>Hymenoptera</taxon>
        <taxon>Apocrita</taxon>
        <taxon>Aculeata</taxon>
        <taxon>Vespoidea</taxon>
        <taxon>Vespidae</taxon>
        <taxon>Vespinae</taxon>
        <taxon>Vespula</taxon>
    </lineage>
</organism>
<feature type="region of interest" description="Disordered" evidence="1">
    <location>
        <begin position="52"/>
        <end position="71"/>
    </location>
</feature>
<feature type="compositionally biased region" description="Basic and acidic residues" evidence="1">
    <location>
        <begin position="52"/>
        <end position="67"/>
    </location>
</feature>
<accession>A0A834NV59</accession>
<sequence length="103" mass="11785">MESTLADIGDGELSHGTPTNLESFIGRHVGRYTRRRNRRLLPSKKLVTELKRDARQQSMKNPREARARSKPTFLIVKSMPVCTYARLTELDELSVRDGTKTEL</sequence>
<dbReference type="Proteomes" id="UP000617340">
    <property type="component" value="Unassembled WGS sequence"/>
</dbReference>
<evidence type="ECO:0000313" key="2">
    <source>
        <dbReference type="EMBL" id="KAF7418542.1"/>
    </source>
</evidence>
<gene>
    <name evidence="2" type="ORF">HZH68_001195</name>
</gene>
<name>A0A834NV59_VESGE</name>